<evidence type="ECO:0000313" key="2">
    <source>
        <dbReference type="Proteomes" id="UP000789375"/>
    </source>
</evidence>
<keyword evidence="2" id="KW-1185">Reference proteome</keyword>
<evidence type="ECO:0000313" key="1">
    <source>
        <dbReference type="EMBL" id="CAG8662656.1"/>
    </source>
</evidence>
<accession>A0A9N9H6N2</accession>
<dbReference type="EMBL" id="CAJVPP010005276">
    <property type="protein sequence ID" value="CAG8662656.1"/>
    <property type="molecule type" value="Genomic_DNA"/>
</dbReference>
<dbReference type="AlphaFoldDB" id="A0A9N9H6N2"/>
<dbReference type="Proteomes" id="UP000789375">
    <property type="component" value="Unassembled WGS sequence"/>
</dbReference>
<protein>
    <submittedName>
        <fullName evidence="1">12831_t:CDS:1</fullName>
    </submittedName>
</protein>
<feature type="non-terminal residue" evidence="1">
    <location>
        <position position="48"/>
    </location>
</feature>
<comment type="caution">
    <text evidence="1">The sequence shown here is derived from an EMBL/GenBank/DDBJ whole genome shotgun (WGS) entry which is preliminary data.</text>
</comment>
<sequence>TTSIQEVYYRQTLNTLRYKNVPISTFERAVTYYIRAQTETDSFQKKFQ</sequence>
<proteinExistence type="predicted"/>
<name>A0A9N9H6N2_FUNMO</name>
<feature type="non-terminal residue" evidence="1">
    <location>
        <position position="1"/>
    </location>
</feature>
<reference evidence="1" key="1">
    <citation type="submission" date="2021-06" db="EMBL/GenBank/DDBJ databases">
        <authorList>
            <person name="Kallberg Y."/>
            <person name="Tangrot J."/>
            <person name="Rosling A."/>
        </authorList>
    </citation>
    <scope>NUCLEOTIDE SEQUENCE</scope>
    <source>
        <strain evidence="1">87-6 pot B 2015</strain>
    </source>
</reference>
<gene>
    <name evidence="1" type="ORF">FMOSSE_LOCUS12019</name>
</gene>
<organism evidence="1 2">
    <name type="scientific">Funneliformis mosseae</name>
    <name type="common">Endomycorrhizal fungus</name>
    <name type="synonym">Glomus mosseae</name>
    <dbReference type="NCBI Taxonomy" id="27381"/>
    <lineage>
        <taxon>Eukaryota</taxon>
        <taxon>Fungi</taxon>
        <taxon>Fungi incertae sedis</taxon>
        <taxon>Mucoromycota</taxon>
        <taxon>Glomeromycotina</taxon>
        <taxon>Glomeromycetes</taxon>
        <taxon>Glomerales</taxon>
        <taxon>Glomeraceae</taxon>
        <taxon>Funneliformis</taxon>
    </lineage>
</organism>